<evidence type="ECO:0000256" key="4">
    <source>
        <dbReference type="ARBA" id="ARBA00023004"/>
    </source>
</evidence>
<accession>A0A517XR21</accession>
<name>A0A517XR21_9BACT</name>
<keyword evidence="2" id="KW-0004">4Fe-4S</keyword>
<dbReference type="PROSITE" id="PS00645">
    <property type="entry name" value="COMPLEX1_51K_2"/>
    <property type="match status" value="1"/>
</dbReference>
<dbReference type="GO" id="GO:0016491">
    <property type="term" value="F:oxidoreductase activity"/>
    <property type="evidence" value="ECO:0007669"/>
    <property type="project" value="UniProtKB-KW"/>
</dbReference>
<dbReference type="SMART" id="SM00928">
    <property type="entry name" value="NADH_4Fe-4S"/>
    <property type="match status" value="1"/>
</dbReference>
<organism evidence="7 8">
    <name type="scientific">Urbifossiella limnaea</name>
    <dbReference type="NCBI Taxonomy" id="2528023"/>
    <lineage>
        <taxon>Bacteria</taxon>
        <taxon>Pseudomonadati</taxon>
        <taxon>Planctomycetota</taxon>
        <taxon>Planctomycetia</taxon>
        <taxon>Gemmatales</taxon>
        <taxon>Gemmataceae</taxon>
        <taxon>Urbifossiella</taxon>
    </lineage>
</organism>
<dbReference type="Gene3D" id="1.20.1440.230">
    <property type="entry name" value="NADH-ubiquinone oxidoreductase 51kDa subunit, iron-sulphur binding domain"/>
    <property type="match status" value="1"/>
</dbReference>
<dbReference type="PANTHER" id="PTHR43578:SF3">
    <property type="entry name" value="NADH-QUINONE OXIDOREDUCTASE SUBUNIT F"/>
    <property type="match status" value="1"/>
</dbReference>
<dbReference type="SUPFAM" id="SSF142019">
    <property type="entry name" value="Nqo1 FMN-binding domain-like"/>
    <property type="match status" value="1"/>
</dbReference>
<dbReference type="Gene3D" id="3.40.30.10">
    <property type="entry name" value="Glutaredoxin"/>
    <property type="match status" value="1"/>
</dbReference>
<dbReference type="Proteomes" id="UP000319576">
    <property type="component" value="Chromosome"/>
</dbReference>
<evidence type="ECO:0000259" key="6">
    <source>
        <dbReference type="SMART" id="SM00928"/>
    </source>
</evidence>
<dbReference type="KEGG" id="uli:ETAA1_18860"/>
<keyword evidence="3" id="KW-0479">Metal-binding</keyword>
<dbReference type="EC" id="1.6.5.11" evidence="7"/>
<dbReference type="SUPFAM" id="SSF52833">
    <property type="entry name" value="Thioredoxin-like"/>
    <property type="match status" value="1"/>
</dbReference>
<dbReference type="InterPro" id="IPR036249">
    <property type="entry name" value="Thioredoxin-like_sf"/>
</dbReference>
<feature type="domain" description="NADH-ubiquinone oxidoreductase 51kDa subunit iron-sulphur binding" evidence="6">
    <location>
        <begin position="644"/>
        <end position="689"/>
    </location>
</feature>
<dbReference type="InterPro" id="IPR037225">
    <property type="entry name" value="Nuo51_FMN-bd_sf"/>
</dbReference>
<dbReference type="InterPro" id="IPR019575">
    <property type="entry name" value="Nuop51_4Fe4S-bd"/>
</dbReference>
<dbReference type="Pfam" id="PF01257">
    <property type="entry name" value="2Fe-2S_thioredx"/>
    <property type="match status" value="1"/>
</dbReference>
<dbReference type="GO" id="GO:0010181">
    <property type="term" value="F:FMN binding"/>
    <property type="evidence" value="ECO:0007669"/>
    <property type="project" value="InterPro"/>
</dbReference>
<evidence type="ECO:0000313" key="8">
    <source>
        <dbReference type="Proteomes" id="UP000319576"/>
    </source>
</evidence>
<dbReference type="Pfam" id="PF01512">
    <property type="entry name" value="Complex1_51K"/>
    <property type="match status" value="1"/>
</dbReference>
<dbReference type="GO" id="GO:0046872">
    <property type="term" value="F:metal ion binding"/>
    <property type="evidence" value="ECO:0007669"/>
    <property type="project" value="UniProtKB-KW"/>
</dbReference>
<dbReference type="SUPFAM" id="SSF140490">
    <property type="entry name" value="Nqo1C-terminal domain-like"/>
    <property type="match status" value="1"/>
</dbReference>
<keyword evidence="4" id="KW-0408">Iron</keyword>
<dbReference type="InterPro" id="IPR001949">
    <property type="entry name" value="NADH-UbQ_OxRdtase_51kDa_CS"/>
</dbReference>
<dbReference type="GO" id="GO:0008137">
    <property type="term" value="F:NADH dehydrogenase (ubiquinone) activity"/>
    <property type="evidence" value="ECO:0007669"/>
    <property type="project" value="InterPro"/>
</dbReference>
<keyword evidence="7" id="KW-0560">Oxidoreductase</keyword>
<evidence type="ECO:0000313" key="7">
    <source>
        <dbReference type="EMBL" id="QDU19946.1"/>
    </source>
</evidence>
<evidence type="ECO:0000256" key="5">
    <source>
        <dbReference type="ARBA" id="ARBA00023014"/>
    </source>
</evidence>
<protein>
    <submittedName>
        <fullName evidence="7">NADH-quinone oxidoreductase subunit 1</fullName>
        <ecNumber evidence="7">1.6.5.11</ecNumber>
    </submittedName>
</protein>
<dbReference type="Gene3D" id="3.10.20.600">
    <property type="match status" value="1"/>
</dbReference>
<evidence type="ECO:0000256" key="3">
    <source>
        <dbReference type="ARBA" id="ARBA00022723"/>
    </source>
</evidence>
<dbReference type="Gene3D" id="3.40.50.11540">
    <property type="entry name" value="NADH-ubiquinone oxidoreductase 51kDa subunit"/>
    <property type="match status" value="1"/>
</dbReference>
<dbReference type="SUPFAM" id="SSF142984">
    <property type="entry name" value="Nqo1 middle domain-like"/>
    <property type="match status" value="1"/>
</dbReference>
<evidence type="ECO:0000256" key="1">
    <source>
        <dbReference type="ARBA" id="ARBA00007523"/>
    </source>
</evidence>
<dbReference type="PANTHER" id="PTHR43578">
    <property type="entry name" value="NADH-QUINONE OXIDOREDUCTASE SUBUNIT F"/>
    <property type="match status" value="1"/>
</dbReference>
<dbReference type="GO" id="GO:0051539">
    <property type="term" value="F:4 iron, 4 sulfur cluster binding"/>
    <property type="evidence" value="ECO:0007669"/>
    <property type="project" value="UniProtKB-KW"/>
</dbReference>
<dbReference type="EMBL" id="CP036273">
    <property type="protein sequence ID" value="QDU19946.1"/>
    <property type="molecule type" value="Genomic_DNA"/>
</dbReference>
<dbReference type="InterPro" id="IPR037207">
    <property type="entry name" value="Nuop51_4Fe4S-bd_sf"/>
</dbReference>
<comment type="similarity">
    <text evidence="1">Belongs to the complex I 51 kDa subunit family.</text>
</comment>
<dbReference type="InterPro" id="IPR041921">
    <property type="entry name" value="NuoE_N"/>
</dbReference>
<dbReference type="Pfam" id="PF10589">
    <property type="entry name" value="NADH_4Fe-4S"/>
    <property type="match status" value="1"/>
</dbReference>
<dbReference type="AlphaFoldDB" id="A0A517XR21"/>
<gene>
    <name evidence="7" type="primary">nqo1_2</name>
    <name evidence="7" type="ORF">ETAA1_18860</name>
</gene>
<dbReference type="Gene3D" id="1.10.10.1590">
    <property type="entry name" value="NADH-quinone oxidoreductase subunit E"/>
    <property type="match status" value="1"/>
</dbReference>
<dbReference type="InterPro" id="IPR011538">
    <property type="entry name" value="Nuo51_FMN-bd"/>
</dbReference>
<proteinExistence type="inferred from homology"/>
<reference evidence="7 8" key="1">
    <citation type="submission" date="2019-02" db="EMBL/GenBank/DDBJ databases">
        <title>Deep-cultivation of Planctomycetes and their phenomic and genomic characterization uncovers novel biology.</title>
        <authorList>
            <person name="Wiegand S."/>
            <person name="Jogler M."/>
            <person name="Boedeker C."/>
            <person name="Pinto D."/>
            <person name="Vollmers J."/>
            <person name="Rivas-Marin E."/>
            <person name="Kohn T."/>
            <person name="Peeters S.H."/>
            <person name="Heuer A."/>
            <person name="Rast P."/>
            <person name="Oberbeckmann S."/>
            <person name="Bunk B."/>
            <person name="Jeske O."/>
            <person name="Meyerdierks A."/>
            <person name="Storesund J.E."/>
            <person name="Kallscheuer N."/>
            <person name="Luecker S."/>
            <person name="Lage O.M."/>
            <person name="Pohl T."/>
            <person name="Merkel B.J."/>
            <person name="Hornburger P."/>
            <person name="Mueller R.-W."/>
            <person name="Bruemmer F."/>
            <person name="Labrenz M."/>
            <person name="Spormann A.M."/>
            <person name="Op den Camp H."/>
            <person name="Overmann J."/>
            <person name="Amann R."/>
            <person name="Jetten M.S.M."/>
            <person name="Mascher T."/>
            <person name="Medema M.H."/>
            <person name="Devos D.P."/>
            <person name="Kaster A.-K."/>
            <person name="Ovreas L."/>
            <person name="Rohde M."/>
            <person name="Galperin M.Y."/>
            <person name="Jogler C."/>
        </authorList>
    </citation>
    <scope>NUCLEOTIDE SEQUENCE [LARGE SCALE GENOMIC DNA]</scope>
    <source>
        <strain evidence="7 8">ETA_A1</strain>
    </source>
</reference>
<evidence type="ECO:0000256" key="2">
    <source>
        <dbReference type="ARBA" id="ARBA00022485"/>
    </source>
</evidence>
<keyword evidence="5" id="KW-0411">Iron-sulfur</keyword>
<keyword evidence="8" id="KW-1185">Reference proteome</keyword>
<sequence length="742" mass="80304">MMIVKRLREIQNRYGFLPDRELAQLARLVGVPMYRIEEVASFFPAFRQERDKPAVLEVRVCRDVTCAHKGAGNLLNSKTGLLTLCNDDAIAADLAKNAPGWAEEARKAPGGKRIELPTPSPDRCKLVVEGVSCLGRCDRAPAVWVERNPMPADEHHHAWVFARKAGEKADAFRQRMEATIRAIAAGGHVEPDTDSTYEPGTNVEYGMPALPPDPRARSLAEFELPDELPSAKWEIDCYATQNHPRDYRGVKEVANWLAERPETARQLKDGEQPVPLPPDGLGGDKLKDWVKANHPFLAELAASNLLGMGGAGEPAYDKWSQLLLARGKGPDKYIVCNGDESEPGTFKDRELLLRTPHLIVEGLILAGLLTGATAGYIYIRHEYHEQIHAIDTEIKRAERLGACGPDVFGSGISFRAEVFESPGGYICGEQSALIEAMEDKRGQPRQRPPELQTNGLWDQPTVVNNVETLGWVPYIITRKGKSYAGAGYKVPGTEAAFGGRRLFSISGDVKRPGVYEVPVGIPLGEVFDDPKYCGGVPNGLFAVAPSGPSSGIVPAAIPIAPVPDAAGYDAWLAKVLGSFRSPAEKAAMERIAKNHLPPGATTLDIRQLPMDLNFFRGVNGALRLKVGIALGAAIVVYATGTDALSQAVNYTRFFRNESCGKCVPCRLGSQKLYQIGLDLIRQRAAGQAFSTSDLKGVGEDVKTLTEAMAQTSICGLGQIAPVPMASALEYFLLPAAQAAKGS</sequence>